<reference evidence="2 3" key="1">
    <citation type="submission" date="2014-04" db="EMBL/GenBank/DDBJ databases">
        <authorList>
            <consortium name="DOE Joint Genome Institute"/>
            <person name="Kuo A."/>
            <person name="Kohler A."/>
            <person name="Jargeat P."/>
            <person name="Nagy L.G."/>
            <person name="Floudas D."/>
            <person name="Copeland A."/>
            <person name="Barry K.W."/>
            <person name="Cichocki N."/>
            <person name="Veneault-Fourrey C."/>
            <person name="LaButti K."/>
            <person name="Lindquist E.A."/>
            <person name="Lipzen A."/>
            <person name="Lundell T."/>
            <person name="Morin E."/>
            <person name="Murat C."/>
            <person name="Sun H."/>
            <person name="Tunlid A."/>
            <person name="Henrissat B."/>
            <person name="Grigoriev I.V."/>
            <person name="Hibbett D.S."/>
            <person name="Martin F."/>
            <person name="Nordberg H.P."/>
            <person name="Cantor M.N."/>
            <person name="Hua S.X."/>
        </authorList>
    </citation>
    <scope>NUCLEOTIDE SEQUENCE [LARGE SCALE GENOMIC DNA]</scope>
    <source>
        <strain evidence="2 3">Ve08.2h10</strain>
    </source>
</reference>
<protein>
    <submittedName>
        <fullName evidence="2">Uncharacterized protein</fullName>
    </submittedName>
</protein>
<reference evidence="3" key="2">
    <citation type="submission" date="2015-01" db="EMBL/GenBank/DDBJ databases">
        <title>Evolutionary Origins and Diversification of the Mycorrhizal Mutualists.</title>
        <authorList>
            <consortium name="DOE Joint Genome Institute"/>
            <consortium name="Mycorrhizal Genomics Consortium"/>
            <person name="Kohler A."/>
            <person name="Kuo A."/>
            <person name="Nagy L.G."/>
            <person name="Floudas D."/>
            <person name="Copeland A."/>
            <person name="Barry K.W."/>
            <person name="Cichocki N."/>
            <person name="Veneault-Fourrey C."/>
            <person name="LaButti K."/>
            <person name="Lindquist E.A."/>
            <person name="Lipzen A."/>
            <person name="Lundell T."/>
            <person name="Morin E."/>
            <person name="Murat C."/>
            <person name="Riley R."/>
            <person name="Ohm R."/>
            <person name="Sun H."/>
            <person name="Tunlid A."/>
            <person name="Henrissat B."/>
            <person name="Grigoriev I.V."/>
            <person name="Hibbett D.S."/>
            <person name="Martin F."/>
        </authorList>
    </citation>
    <scope>NUCLEOTIDE SEQUENCE [LARGE SCALE GENOMIC DNA]</scope>
    <source>
        <strain evidence="3">Ve08.2h10</strain>
    </source>
</reference>
<dbReference type="EMBL" id="KN825700">
    <property type="protein sequence ID" value="KIK81964.1"/>
    <property type="molecule type" value="Genomic_DNA"/>
</dbReference>
<evidence type="ECO:0000313" key="2">
    <source>
        <dbReference type="EMBL" id="KIK81964.1"/>
    </source>
</evidence>
<keyword evidence="3" id="KW-1185">Reference proteome</keyword>
<name>A0A0D0DJY2_9AGAM</name>
<feature type="compositionally biased region" description="Acidic residues" evidence="1">
    <location>
        <begin position="444"/>
        <end position="478"/>
    </location>
</feature>
<evidence type="ECO:0000256" key="1">
    <source>
        <dbReference type="SAM" id="MobiDB-lite"/>
    </source>
</evidence>
<sequence length="485" mass="54874">MLDEATRLLGKELRKFKEFTCIVFKTTELPSEVAARRRRAEGKPQSESQATALAGARPKLFNLSTYKLHALGDYVNTIRMFGTTDSFTTQIGEAAHQLIKKFYQSTNKQEPAKQLARQERRHTRVRRQLDAVHSSATSGLEQKNHEELSPVVHHNLSSSSNNTINLAKFLSDRSDDPAVKDFIPKLKNHLLSRLLDLDYDGDERTFTDDQRKQLRFADGLNKVLQPKRFQINYTTYDVRRDQDTLWPGHGASIMVLSREDGDCVHPFWYAQVLGAFYIDVEYAGIVPCTKHTMDFLWVRWFGVVPGYHWGFKRARLPKIGFIADSSATFGFLDPTLVIRACHLIPAFADGRTDTLLQQGPSAARPANEVDDWVAYYVNIFADRDMYSRFAGIGVGHDVQFTSPLSTGGMDQHQEGGRAVDTSNLEIPENSLDDEDLTEQSNHNEDEEDSSGEDDEDDGESDSKELDDDDDESDSESDSEGPRFKF</sequence>
<feature type="region of interest" description="Disordered" evidence="1">
    <location>
        <begin position="428"/>
        <end position="485"/>
    </location>
</feature>
<dbReference type="Proteomes" id="UP000054538">
    <property type="component" value="Unassembled WGS sequence"/>
</dbReference>
<dbReference type="HOGENOM" id="CLU_002498_9_3_1"/>
<accession>A0A0D0DJY2</accession>
<dbReference type="InParanoid" id="A0A0D0DJY2"/>
<gene>
    <name evidence="2" type="ORF">PAXRUDRAFT_14969</name>
</gene>
<proteinExistence type="predicted"/>
<organism evidence="2 3">
    <name type="scientific">Paxillus rubicundulus Ve08.2h10</name>
    <dbReference type="NCBI Taxonomy" id="930991"/>
    <lineage>
        <taxon>Eukaryota</taxon>
        <taxon>Fungi</taxon>
        <taxon>Dikarya</taxon>
        <taxon>Basidiomycota</taxon>
        <taxon>Agaricomycotina</taxon>
        <taxon>Agaricomycetes</taxon>
        <taxon>Agaricomycetidae</taxon>
        <taxon>Boletales</taxon>
        <taxon>Paxilineae</taxon>
        <taxon>Paxillaceae</taxon>
        <taxon>Paxillus</taxon>
    </lineage>
</organism>
<dbReference type="OrthoDB" id="3267098at2759"/>
<feature type="region of interest" description="Disordered" evidence="1">
    <location>
        <begin position="109"/>
        <end position="144"/>
    </location>
</feature>
<evidence type="ECO:0000313" key="3">
    <source>
        <dbReference type="Proteomes" id="UP000054538"/>
    </source>
</evidence>
<dbReference type="AlphaFoldDB" id="A0A0D0DJY2"/>